<feature type="compositionally biased region" description="Low complexity" evidence="1">
    <location>
        <begin position="40"/>
        <end position="51"/>
    </location>
</feature>
<organism evidence="2">
    <name type="scientific">bioreactor metagenome</name>
    <dbReference type="NCBI Taxonomy" id="1076179"/>
    <lineage>
        <taxon>unclassified sequences</taxon>
        <taxon>metagenomes</taxon>
        <taxon>ecological metagenomes</taxon>
    </lineage>
</organism>
<sequence length="135" mass="14359">MKHRGKIIATEVAKAVRSSILHQRMSRGTSSMPPPPPKNPASSPAAPPAAAQRQVLLKDKKIPPPSRGSSWVRKPRKAPDRRFLVWRERGNLFQNAGEVLYHRSRQQKAGGGGYPGDAGGNAPSAGGRGLALVGG</sequence>
<feature type="compositionally biased region" description="Gly residues" evidence="1">
    <location>
        <begin position="109"/>
        <end position="119"/>
    </location>
</feature>
<feature type="region of interest" description="Disordered" evidence="1">
    <location>
        <begin position="19"/>
        <end position="81"/>
    </location>
</feature>
<comment type="caution">
    <text evidence="2">The sequence shown here is derived from an EMBL/GenBank/DDBJ whole genome shotgun (WGS) entry which is preliminary data.</text>
</comment>
<feature type="compositionally biased region" description="Gly residues" evidence="1">
    <location>
        <begin position="126"/>
        <end position="135"/>
    </location>
</feature>
<dbReference type="AlphaFoldDB" id="A0A644Z4T9"/>
<dbReference type="EMBL" id="VSSQ01007237">
    <property type="protein sequence ID" value="MPM35288.1"/>
    <property type="molecule type" value="Genomic_DNA"/>
</dbReference>
<feature type="region of interest" description="Disordered" evidence="1">
    <location>
        <begin position="106"/>
        <end position="135"/>
    </location>
</feature>
<protein>
    <submittedName>
        <fullName evidence="2">Uncharacterized protein</fullName>
    </submittedName>
</protein>
<accession>A0A644Z4T9</accession>
<name>A0A644Z4T9_9ZZZZ</name>
<gene>
    <name evidence="2" type="ORF">SDC9_81878</name>
</gene>
<proteinExistence type="predicted"/>
<evidence type="ECO:0000313" key="2">
    <source>
        <dbReference type="EMBL" id="MPM35288.1"/>
    </source>
</evidence>
<reference evidence="2" key="1">
    <citation type="submission" date="2019-08" db="EMBL/GenBank/DDBJ databases">
        <authorList>
            <person name="Kucharzyk K."/>
            <person name="Murdoch R.W."/>
            <person name="Higgins S."/>
            <person name="Loffler F."/>
        </authorList>
    </citation>
    <scope>NUCLEOTIDE SEQUENCE</scope>
</reference>
<evidence type="ECO:0000256" key="1">
    <source>
        <dbReference type="SAM" id="MobiDB-lite"/>
    </source>
</evidence>